<dbReference type="InterPro" id="IPR000086">
    <property type="entry name" value="NUDIX_hydrolase_dom"/>
</dbReference>
<dbReference type="Gene3D" id="3.90.79.10">
    <property type="entry name" value="Nucleoside Triphosphate Pyrophosphohydrolase"/>
    <property type="match status" value="1"/>
</dbReference>
<proteinExistence type="inferred from homology"/>
<dbReference type="AlphaFoldDB" id="A0A1J0VWU5"/>
<dbReference type="PROSITE" id="PS51462">
    <property type="entry name" value="NUDIX"/>
    <property type="match status" value="1"/>
</dbReference>
<comment type="similarity">
    <text evidence="1 3">Belongs to the Nudix hydrolase family.</text>
</comment>
<dbReference type="InterPro" id="IPR020084">
    <property type="entry name" value="NUDIX_hydrolase_CS"/>
</dbReference>
<dbReference type="SUPFAM" id="SSF55811">
    <property type="entry name" value="Nudix"/>
    <property type="match status" value="1"/>
</dbReference>
<keyword evidence="6" id="KW-1185">Reference proteome</keyword>
<dbReference type="PRINTS" id="PR00502">
    <property type="entry name" value="NUDIXFAMILY"/>
</dbReference>
<dbReference type="OrthoDB" id="9804442at2"/>
<name>A0A1J0VWU5_9NOCA</name>
<dbReference type="Proteomes" id="UP000183810">
    <property type="component" value="Chromosome"/>
</dbReference>
<evidence type="ECO:0000259" key="4">
    <source>
        <dbReference type="PROSITE" id="PS51462"/>
    </source>
</evidence>
<evidence type="ECO:0000256" key="1">
    <source>
        <dbReference type="ARBA" id="ARBA00005582"/>
    </source>
</evidence>
<organism evidence="5 6">
    <name type="scientific">Nocardia mangyaensis</name>
    <dbReference type="NCBI Taxonomy" id="2213200"/>
    <lineage>
        <taxon>Bacteria</taxon>
        <taxon>Bacillati</taxon>
        <taxon>Actinomycetota</taxon>
        <taxon>Actinomycetes</taxon>
        <taxon>Mycobacteriales</taxon>
        <taxon>Nocardiaceae</taxon>
        <taxon>Nocardia</taxon>
    </lineage>
</organism>
<evidence type="ECO:0000256" key="3">
    <source>
        <dbReference type="RuleBase" id="RU003476"/>
    </source>
</evidence>
<dbReference type="PANTHER" id="PTHR43736">
    <property type="entry name" value="ADP-RIBOSE PYROPHOSPHATASE"/>
    <property type="match status" value="1"/>
</dbReference>
<evidence type="ECO:0000313" key="5">
    <source>
        <dbReference type="EMBL" id="APE36407.1"/>
    </source>
</evidence>
<dbReference type="EMBL" id="CP018082">
    <property type="protein sequence ID" value="APE36407.1"/>
    <property type="molecule type" value="Genomic_DNA"/>
</dbReference>
<keyword evidence="2 3" id="KW-0378">Hydrolase</keyword>
<reference evidence="5" key="1">
    <citation type="submission" date="2016-11" db="EMBL/GenBank/DDBJ databases">
        <authorList>
            <person name="Jaros S."/>
            <person name="Januszkiewicz K."/>
            <person name="Wedrychowicz H."/>
        </authorList>
    </citation>
    <scope>NUCLEOTIDE SEQUENCE [LARGE SCALE GENOMIC DNA]</scope>
    <source>
        <strain evidence="5">Y48</strain>
    </source>
</reference>
<dbReference type="InterPro" id="IPR020476">
    <property type="entry name" value="Nudix_hydrolase"/>
</dbReference>
<evidence type="ECO:0000313" key="6">
    <source>
        <dbReference type="Proteomes" id="UP000183810"/>
    </source>
</evidence>
<accession>A0A1J0VWU5</accession>
<dbReference type="Pfam" id="PF00293">
    <property type="entry name" value="NUDIX"/>
    <property type="match status" value="1"/>
</dbReference>
<sequence length="162" mass="18349">MIDESVYSNLRIEAERDEVRRLVVGAVVVRHHRVLILRRRRSDFLGGRWELPSGVVEPGEALDDALTREIAEETGLRVTEVSDYLGEFDYLSSSGARTRQFTFVAEVATTGPVTLTEHDAHLWTRLTGELPVSDEVREILGRYQQRLREPHSWSAYSLGNGA</sequence>
<dbReference type="RefSeq" id="WP_071929584.1">
    <property type="nucleotide sequence ID" value="NZ_CP018082.1"/>
</dbReference>
<evidence type="ECO:0000256" key="2">
    <source>
        <dbReference type="ARBA" id="ARBA00022801"/>
    </source>
</evidence>
<dbReference type="PROSITE" id="PS00893">
    <property type="entry name" value="NUDIX_BOX"/>
    <property type="match status" value="1"/>
</dbReference>
<dbReference type="PANTHER" id="PTHR43736:SF1">
    <property type="entry name" value="DIHYDRONEOPTERIN TRIPHOSPHATE DIPHOSPHATASE"/>
    <property type="match status" value="1"/>
</dbReference>
<gene>
    <name evidence="5" type="ORF">BOX37_23525</name>
</gene>
<dbReference type="InterPro" id="IPR015797">
    <property type="entry name" value="NUDIX_hydrolase-like_dom_sf"/>
</dbReference>
<dbReference type="KEGG" id="nsl:BOX37_23525"/>
<feature type="domain" description="Nudix hydrolase" evidence="4">
    <location>
        <begin position="19"/>
        <end position="149"/>
    </location>
</feature>
<protein>
    <submittedName>
        <fullName evidence="5">DNA mismatch repair protein MutT</fullName>
    </submittedName>
</protein>
<dbReference type="GO" id="GO:0016787">
    <property type="term" value="F:hydrolase activity"/>
    <property type="evidence" value="ECO:0007669"/>
    <property type="project" value="UniProtKB-KW"/>
</dbReference>